<evidence type="ECO:0000256" key="11">
    <source>
        <dbReference type="ARBA" id="ARBA00069352"/>
    </source>
</evidence>
<evidence type="ECO:0000313" key="17">
    <source>
        <dbReference type="EMBL" id="NXO99383.1"/>
    </source>
</evidence>
<dbReference type="PROSITE" id="PS50002">
    <property type="entry name" value="SH3"/>
    <property type="match status" value="1"/>
</dbReference>
<gene>
    <name evidence="17" type="primary">Amph</name>
    <name evidence="17" type="ORF">CERBRA_R07268</name>
</gene>
<evidence type="ECO:0000313" key="18">
    <source>
        <dbReference type="Proteomes" id="UP000536092"/>
    </source>
</evidence>
<feature type="region of interest" description="Disordered" evidence="14">
    <location>
        <begin position="221"/>
        <end position="287"/>
    </location>
</feature>
<evidence type="ECO:0000256" key="3">
    <source>
        <dbReference type="ARBA" id="ARBA00022490"/>
    </source>
</evidence>
<keyword evidence="8" id="KW-0968">Cytoplasmic vesicle</keyword>
<dbReference type="GO" id="GO:0048488">
    <property type="term" value="P:synaptic vesicle endocytosis"/>
    <property type="evidence" value="ECO:0007669"/>
    <property type="project" value="TreeGrafter"/>
</dbReference>
<feature type="region of interest" description="Disordered" evidence="14">
    <location>
        <begin position="422"/>
        <end position="441"/>
    </location>
</feature>
<feature type="coiled-coil region" evidence="13">
    <location>
        <begin position="129"/>
        <end position="163"/>
    </location>
</feature>
<comment type="subcellular location">
    <subcellularLocation>
        <location evidence="1">Cytoplasm</location>
        <location evidence="1">Cytoskeleton</location>
    </subcellularLocation>
    <subcellularLocation>
        <location evidence="9">Cytoplasmic vesicle</location>
        <location evidence="9">Secretory vesicle</location>
        <location evidence="9">Synaptic vesicle membrane</location>
        <topology evidence="9">Peripheral membrane protein</topology>
        <orientation evidence="9">Cytoplasmic side</orientation>
    </subcellularLocation>
</comment>
<evidence type="ECO:0000256" key="1">
    <source>
        <dbReference type="ARBA" id="ARBA00004245"/>
    </source>
</evidence>
<feature type="region of interest" description="Disordered" evidence="14">
    <location>
        <begin position="389"/>
        <end position="412"/>
    </location>
</feature>
<dbReference type="InterPro" id="IPR004148">
    <property type="entry name" value="BAR_dom"/>
</dbReference>
<feature type="non-terminal residue" evidence="17">
    <location>
        <position position="650"/>
    </location>
</feature>
<feature type="non-terminal residue" evidence="17">
    <location>
        <position position="1"/>
    </location>
</feature>
<dbReference type="GO" id="GO:0030672">
    <property type="term" value="C:synaptic vesicle membrane"/>
    <property type="evidence" value="ECO:0007669"/>
    <property type="project" value="UniProtKB-SubCell"/>
</dbReference>
<keyword evidence="4" id="KW-0770">Synapse</keyword>
<evidence type="ECO:0000256" key="6">
    <source>
        <dbReference type="ARBA" id="ARBA00023136"/>
    </source>
</evidence>
<dbReference type="SUPFAM" id="SSF50044">
    <property type="entry name" value="SH3-domain"/>
    <property type="match status" value="1"/>
</dbReference>
<comment type="caution">
    <text evidence="17">The sequence shown here is derived from an EMBL/GenBank/DDBJ whole genome shotgun (WGS) entry which is preliminary data.</text>
</comment>
<evidence type="ECO:0000259" key="16">
    <source>
        <dbReference type="PROSITE" id="PS51021"/>
    </source>
</evidence>
<dbReference type="PRINTS" id="PR00452">
    <property type="entry name" value="SH3DOMAIN"/>
</dbReference>
<evidence type="ECO:0000256" key="4">
    <source>
        <dbReference type="ARBA" id="ARBA00023018"/>
    </source>
</evidence>
<dbReference type="InterPro" id="IPR001452">
    <property type="entry name" value="SH3_domain"/>
</dbReference>
<dbReference type="InterPro" id="IPR027267">
    <property type="entry name" value="AH/BAR_dom_sf"/>
</dbReference>
<evidence type="ECO:0000256" key="14">
    <source>
        <dbReference type="SAM" id="MobiDB-lite"/>
    </source>
</evidence>
<dbReference type="InterPro" id="IPR035470">
    <property type="entry name" value="Amphiphysin_I_SH3"/>
</dbReference>
<dbReference type="EMBL" id="VXBV01006727">
    <property type="protein sequence ID" value="NXO99383.1"/>
    <property type="molecule type" value="Genomic_DNA"/>
</dbReference>
<dbReference type="Gene3D" id="2.30.30.40">
    <property type="entry name" value="SH3 Domains"/>
    <property type="match status" value="1"/>
</dbReference>
<sequence>VLQKLGKADETKDEQFEEYVQNFKRQEAEGSRLQRELRGYLAAIKGMQDASKKLTESLHEVYEPDWYGREDVKMIGEKCDELWEDFHQKLVDGSLLTLDTYLGQFPDIKTRIAKRSRKLVDYDSARHHLEALQSSKRKDEGRITKAEEEFQKAQKVFEEFNTDLQEELPSLWSRRIGFYVNTFKNVSSLEAKFHKEIALLCHKLYEVMTKLGDQHADKAFTIQGAPSDSGPLRFAKTPSPPEEVSPLPSPTASPNHMLAPASPAPARPKSPTQLRKGPPVPPLPKFTPTKELQQENIINLFEDNFVPEINVTTPSQNEVSEAKKEESLLDLDFDPFKPEAVSTGISHSPMSQTLPWDLWTTSSELVQPASTIAFNGFAQDISAFTVQSNENVEEPLTEAEETPPGEPKVEETPAVASVVEKETVPAEPGEQAVESVEAGDKEITGVAEKESEVHMNTSEDSVAVAAGAATTEQEDVAKGDKPQGEEEADISQEKVSSIPSVVIEPASNNEGEGEEHEVIVNESKDATTEMGAQIIDTSLSETSQAGNDQKPAEEIQAVLSQDQPVPAEDAASAMPPGFLYKVEVLHDFEAANSDELNLKRGDIVLVIPSETTADQEAGWLTGIKESEWLQYRDANSYKGLFPENFTRHLE</sequence>
<dbReference type="Pfam" id="PF14604">
    <property type="entry name" value="SH3_9"/>
    <property type="match status" value="1"/>
</dbReference>
<dbReference type="PRINTS" id="PR01251">
    <property type="entry name" value="AMPHIPHYSIN"/>
</dbReference>
<dbReference type="GO" id="GO:0005856">
    <property type="term" value="C:cytoskeleton"/>
    <property type="evidence" value="ECO:0007669"/>
    <property type="project" value="UniProtKB-SubCell"/>
</dbReference>
<dbReference type="GO" id="GO:0005543">
    <property type="term" value="F:phospholipid binding"/>
    <property type="evidence" value="ECO:0007669"/>
    <property type="project" value="TreeGrafter"/>
</dbReference>
<dbReference type="FunFam" id="2.30.30.40:FF:000103">
    <property type="entry name" value="Amphiphysin"/>
    <property type="match status" value="1"/>
</dbReference>
<dbReference type="Gene3D" id="1.20.1270.60">
    <property type="entry name" value="Arfaptin homology (AH) domain/BAR domain"/>
    <property type="match status" value="1"/>
</dbReference>
<dbReference type="SMART" id="SM00721">
    <property type="entry name" value="BAR"/>
    <property type="match status" value="1"/>
</dbReference>
<feature type="compositionally biased region" description="Pro residues" evidence="14">
    <location>
        <begin position="238"/>
        <end position="251"/>
    </location>
</feature>
<name>A0A7L1WRB4_9PASS</name>
<dbReference type="Proteomes" id="UP000536092">
    <property type="component" value="Unassembled WGS sequence"/>
</dbReference>
<reference evidence="17 18" key="1">
    <citation type="submission" date="2019-09" db="EMBL/GenBank/DDBJ databases">
        <title>Bird 10,000 Genomes (B10K) Project - Family phase.</title>
        <authorList>
            <person name="Zhang G."/>
        </authorList>
    </citation>
    <scope>NUCLEOTIDE SEQUENCE [LARGE SCALE GENOMIC DNA]</scope>
    <source>
        <strain evidence="17">B10K-DU-002-20</strain>
        <tissue evidence="17">Muscle</tissue>
    </source>
</reference>
<dbReference type="InterPro" id="IPR003005">
    <property type="entry name" value="Amphiphysin"/>
</dbReference>
<dbReference type="PANTHER" id="PTHR46514:SF2">
    <property type="entry name" value="AMPHIPHYSIN"/>
    <property type="match status" value="1"/>
</dbReference>
<comment type="function">
    <text evidence="10">May participate in mechanisms of regulated exocytosis in synapses and certain endocrine cell types. May control the properties of the membrane associated cytoskeleton.</text>
</comment>
<evidence type="ECO:0000256" key="13">
    <source>
        <dbReference type="SAM" id="Coils"/>
    </source>
</evidence>
<feature type="compositionally biased region" description="Basic and acidic residues" evidence="14">
    <location>
        <begin position="475"/>
        <end position="484"/>
    </location>
</feature>
<dbReference type="PRINTS" id="PR01252">
    <property type="entry name" value="AMPHIPHYSIN1"/>
</dbReference>
<keyword evidence="7" id="KW-0206">Cytoskeleton</keyword>
<dbReference type="InterPro" id="IPR036028">
    <property type="entry name" value="SH3-like_dom_sf"/>
</dbReference>
<dbReference type="CDD" id="cd12140">
    <property type="entry name" value="SH3_Amphiphysin_I"/>
    <property type="match status" value="1"/>
</dbReference>
<dbReference type="PANTHER" id="PTHR46514">
    <property type="entry name" value="AMPHIPHYSIN"/>
    <property type="match status" value="1"/>
</dbReference>
<dbReference type="GO" id="GO:0005886">
    <property type="term" value="C:plasma membrane"/>
    <property type="evidence" value="ECO:0007669"/>
    <property type="project" value="TreeGrafter"/>
</dbReference>
<feature type="domain" description="BAR" evidence="16">
    <location>
        <begin position="1"/>
        <end position="217"/>
    </location>
</feature>
<organism evidence="17 18">
    <name type="scientific">Certhia brachydactyla</name>
    <name type="common">short-toed tree-creeper</name>
    <dbReference type="NCBI Taxonomy" id="73330"/>
    <lineage>
        <taxon>Eukaryota</taxon>
        <taxon>Metazoa</taxon>
        <taxon>Chordata</taxon>
        <taxon>Craniata</taxon>
        <taxon>Vertebrata</taxon>
        <taxon>Euteleostomi</taxon>
        <taxon>Archelosauria</taxon>
        <taxon>Archosauria</taxon>
        <taxon>Dinosauria</taxon>
        <taxon>Saurischia</taxon>
        <taxon>Theropoda</taxon>
        <taxon>Coelurosauria</taxon>
        <taxon>Aves</taxon>
        <taxon>Neognathae</taxon>
        <taxon>Neoaves</taxon>
        <taxon>Telluraves</taxon>
        <taxon>Australaves</taxon>
        <taxon>Passeriformes</taxon>
        <taxon>Certhiidae</taxon>
        <taxon>Certhiinae</taxon>
        <taxon>Certhia</taxon>
    </lineage>
</organism>
<dbReference type="AlphaFoldDB" id="A0A7L1WRB4"/>
<evidence type="ECO:0000256" key="9">
    <source>
        <dbReference type="ARBA" id="ARBA00037838"/>
    </source>
</evidence>
<dbReference type="CDD" id="cd07611">
    <property type="entry name" value="BAR_Amphiphysin_I_II"/>
    <property type="match status" value="1"/>
</dbReference>
<evidence type="ECO:0000256" key="2">
    <source>
        <dbReference type="ARBA" id="ARBA00022443"/>
    </source>
</evidence>
<keyword evidence="3" id="KW-0963">Cytoplasm</keyword>
<keyword evidence="18" id="KW-1185">Reference proteome</keyword>
<evidence type="ECO:0000256" key="8">
    <source>
        <dbReference type="ARBA" id="ARBA00023329"/>
    </source>
</evidence>
<evidence type="ECO:0000256" key="5">
    <source>
        <dbReference type="ARBA" id="ARBA00023054"/>
    </source>
</evidence>
<accession>A0A7L1WRB4</accession>
<dbReference type="InterPro" id="IPR003017">
    <property type="entry name" value="Amphiphysin_1"/>
</dbReference>
<feature type="domain" description="SH3" evidence="15">
    <location>
        <begin position="577"/>
        <end position="650"/>
    </location>
</feature>
<dbReference type="PROSITE" id="PS51021">
    <property type="entry name" value="BAR"/>
    <property type="match status" value="1"/>
</dbReference>
<feature type="region of interest" description="Disordered" evidence="14">
    <location>
        <begin position="463"/>
        <end position="518"/>
    </location>
</feature>
<keyword evidence="5 13" id="KW-0175">Coiled coil</keyword>
<dbReference type="OrthoDB" id="446293at2759"/>
<keyword evidence="6" id="KW-0472">Membrane</keyword>
<dbReference type="Pfam" id="PF03114">
    <property type="entry name" value="BAR"/>
    <property type="match status" value="1"/>
</dbReference>
<evidence type="ECO:0000259" key="15">
    <source>
        <dbReference type="PROSITE" id="PS50002"/>
    </source>
</evidence>
<proteinExistence type="predicted"/>
<protein>
    <recommendedName>
        <fullName evidence="11">Amphiphysin</fullName>
    </recommendedName>
</protein>
<dbReference type="SMART" id="SM00326">
    <property type="entry name" value="SH3"/>
    <property type="match status" value="1"/>
</dbReference>
<dbReference type="FunFam" id="1.20.1270.60:FF:000013">
    <property type="entry name" value="Amphiphysin isoform 2"/>
    <property type="match status" value="1"/>
</dbReference>
<keyword evidence="2 12" id="KW-0728">SH3 domain</keyword>
<feature type="compositionally biased region" description="Acidic residues" evidence="14">
    <location>
        <begin position="391"/>
        <end position="403"/>
    </location>
</feature>
<evidence type="ECO:0000256" key="7">
    <source>
        <dbReference type="ARBA" id="ARBA00023212"/>
    </source>
</evidence>
<dbReference type="SUPFAM" id="SSF103657">
    <property type="entry name" value="BAR/IMD domain-like"/>
    <property type="match status" value="1"/>
</dbReference>
<evidence type="ECO:0000256" key="10">
    <source>
        <dbReference type="ARBA" id="ARBA00058978"/>
    </source>
</evidence>
<evidence type="ECO:0000256" key="12">
    <source>
        <dbReference type="PROSITE-ProRule" id="PRU00192"/>
    </source>
</evidence>